<evidence type="ECO:0000313" key="15">
    <source>
        <dbReference type="EMBL" id="MFG6455548.1"/>
    </source>
</evidence>
<evidence type="ECO:0000256" key="7">
    <source>
        <dbReference type="ARBA" id="ARBA00023136"/>
    </source>
</evidence>
<proteinExistence type="inferred from homology"/>
<evidence type="ECO:0000256" key="8">
    <source>
        <dbReference type="ARBA" id="ARBA00023170"/>
    </source>
</evidence>
<feature type="chain" id="PRO_5045420192" evidence="12">
    <location>
        <begin position="30"/>
        <end position="923"/>
    </location>
</feature>
<dbReference type="EMBL" id="JBIGIA010000001">
    <property type="protein sequence ID" value="MFG6455548.1"/>
    <property type="molecule type" value="Genomic_DNA"/>
</dbReference>
<dbReference type="InterPro" id="IPR036942">
    <property type="entry name" value="Beta-barrel_TonB_sf"/>
</dbReference>
<feature type="domain" description="TonB-dependent receptor plug" evidence="14">
    <location>
        <begin position="57"/>
        <end position="170"/>
    </location>
</feature>
<dbReference type="InterPro" id="IPR039426">
    <property type="entry name" value="TonB-dep_rcpt-like"/>
</dbReference>
<gene>
    <name evidence="15" type="ORF">ACG00X_01760</name>
</gene>
<evidence type="ECO:0000256" key="2">
    <source>
        <dbReference type="ARBA" id="ARBA00009810"/>
    </source>
</evidence>
<dbReference type="PANTHER" id="PTHR47234">
    <property type="match status" value="1"/>
</dbReference>
<organism evidence="15 16">
    <name type="scientific">Pelomonas nitida</name>
    <dbReference type="NCBI Taxonomy" id="3299027"/>
    <lineage>
        <taxon>Bacteria</taxon>
        <taxon>Pseudomonadati</taxon>
        <taxon>Pseudomonadota</taxon>
        <taxon>Betaproteobacteria</taxon>
        <taxon>Burkholderiales</taxon>
        <taxon>Sphaerotilaceae</taxon>
        <taxon>Roseateles</taxon>
    </lineage>
</organism>
<keyword evidence="3 10" id="KW-0813">Transport</keyword>
<evidence type="ECO:0000256" key="12">
    <source>
        <dbReference type="SAM" id="SignalP"/>
    </source>
</evidence>
<protein>
    <submittedName>
        <fullName evidence="15">TonB-dependent receptor plug domain-containing protein</fullName>
    </submittedName>
</protein>
<evidence type="ECO:0000256" key="9">
    <source>
        <dbReference type="ARBA" id="ARBA00023237"/>
    </source>
</evidence>
<reference evidence="15 16" key="1">
    <citation type="submission" date="2024-09" db="EMBL/GenBank/DDBJ databases">
        <title>Novel species of the genus Pelomonas and Roseateles isolated from streams.</title>
        <authorList>
            <person name="Lu H."/>
        </authorList>
    </citation>
    <scope>NUCLEOTIDE SEQUENCE [LARGE SCALE GENOMIC DNA]</scope>
    <source>
        <strain evidence="15 16">BYS96W</strain>
    </source>
</reference>
<keyword evidence="4 10" id="KW-1134">Transmembrane beta strand</keyword>
<keyword evidence="9 10" id="KW-0998">Cell outer membrane</keyword>
<keyword evidence="8 15" id="KW-0675">Receptor</keyword>
<dbReference type="Proteomes" id="UP001606305">
    <property type="component" value="Unassembled WGS sequence"/>
</dbReference>
<feature type="domain" description="TonB-dependent receptor-like beta-barrel" evidence="13">
    <location>
        <begin position="372"/>
        <end position="884"/>
    </location>
</feature>
<sequence>MHTPHSRTKLAVSISAILVSGLATSAAYAQDASTQTLERVEITGSAIRRIDAEGALPVMVLKKDDIAKTGATSTVDLLQRLSTVQGGTPEAGSVGGSTFGFSGVSIHDVGETRTLVLLNGHRLSQFGGQTLTGFAAGFDLNGIPVSAIERVEVLTDGASALYGSDAIAGVVNFITKRDYQGASITVGVSTPKDGAKEKRASISAGFGNLDTDGYNIGVTYGHDERTALKATSRSYASTGNLLFSEGGKTYRSQNSSASSIPANVVDDNGNLISPYLIKNGSCPTNTFRVTDGSDDYCGFDYVSTLEIYPVRKRDSLMTSATARVGTHDLFADVLMSQTKQTSRIAPVPGGVPVTAGSALFNQYLAPLGITQDTTAYYRVNDLGWRTNEDKAKFLDIAIGSRGTFGTIDYSATYTHSKSDVKGNISGYPGALALSKLTSSGLIDPFVLSGQQSADGQKALDSIAYKGYWDGGAATLDTIQTQASTAIATLPAGEVTLAVGSNFNKEKFESKPSLFAQGLLSDPVTGTLCDPAKGLECNQRFGDAAAMVPYTAKRNSWGVFSEVNVPVVKGLDLTGDVRYDRFSDFGGASTGKLSFRFTPTKTFLLRGSVGTGFHAPSVPQVNAALQSYGVTEDPYTCTAALQQIATSLSAQCQPGKKQYDVLASGNPDLKAERSKQATLGFRMEPTRSISVGLDYWWVGIRDAFGQLDEETVFKNPLKYAGSWSTQKDIATGATYLAFKNDNLNLGKLFKSGLDLDATFREKFGFGKVTSQIQATYMLRSRFQYEQNGDYFSNLGDNTTGSMAFRWKGSWRNTVAMGAWEHTLGMNFKSGYHDAETEVQELDAAGNVVNPAAVVRLRAKAYYTFDWQTTWNINKTMSLSGGVLNLGDKAPPFVLNTTGGQQVGYDANLYDPRGRTWYLNGTVQF</sequence>
<evidence type="ECO:0000256" key="3">
    <source>
        <dbReference type="ARBA" id="ARBA00022448"/>
    </source>
</evidence>
<dbReference type="PROSITE" id="PS52016">
    <property type="entry name" value="TONB_DEPENDENT_REC_3"/>
    <property type="match status" value="1"/>
</dbReference>
<dbReference type="InterPro" id="IPR037066">
    <property type="entry name" value="Plug_dom_sf"/>
</dbReference>
<evidence type="ECO:0000256" key="1">
    <source>
        <dbReference type="ARBA" id="ARBA00004571"/>
    </source>
</evidence>
<keyword evidence="7 10" id="KW-0472">Membrane</keyword>
<dbReference type="SUPFAM" id="SSF56935">
    <property type="entry name" value="Porins"/>
    <property type="match status" value="1"/>
</dbReference>
<dbReference type="PANTHER" id="PTHR47234:SF2">
    <property type="entry name" value="TONB-DEPENDENT RECEPTOR"/>
    <property type="match status" value="1"/>
</dbReference>
<evidence type="ECO:0000256" key="11">
    <source>
        <dbReference type="RuleBase" id="RU003357"/>
    </source>
</evidence>
<evidence type="ECO:0000313" key="16">
    <source>
        <dbReference type="Proteomes" id="UP001606305"/>
    </source>
</evidence>
<comment type="subcellular location">
    <subcellularLocation>
        <location evidence="1 10">Cell outer membrane</location>
        <topology evidence="1 10">Multi-pass membrane protein</topology>
    </subcellularLocation>
</comment>
<feature type="signal peptide" evidence="12">
    <location>
        <begin position="1"/>
        <end position="29"/>
    </location>
</feature>
<dbReference type="Pfam" id="PF07715">
    <property type="entry name" value="Plug"/>
    <property type="match status" value="1"/>
</dbReference>
<keyword evidence="6 11" id="KW-0798">TonB box</keyword>
<dbReference type="Gene3D" id="2.170.130.10">
    <property type="entry name" value="TonB-dependent receptor, plug domain"/>
    <property type="match status" value="1"/>
</dbReference>
<evidence type="ECO:0000259" key="13">
    <source>
        <dbReference type="Pfam" id="PF00593"/>
    </source>
</evidence>
<keyword evidence="16" id="KW-1185">Reference proteome</keyword>
<dbReference type="InterPro" id="IPR000531">
    <property type="entry name" value="Beta-barrel_TonB"/>
</dbReference>
<dbReference type="Pfam" id="PF00593">
    <property type="entry name" value="TonB_dep_Rec_b-barrel"/>
    <property type="match status" value="1"/>
</dbReference>
<keyword evidence="12" id="KW-0732">Signal</keyword>
<comment type="similarity">
    <text evidence="2 10 11">Belongs to the TonB-dependent receptor family.</text>
</comment>
<keyword evidence="5 10" id="KW-0812">Transmembrane</keyword>
<dbReference type="InterPro" id="IPR012910">
    <property type="entry name" value="Plug_dom"/>
</dbReference>
<comment type="caution">
    <text evidence="15">The sequence shown here is derived from an EMBL/GenBank/DDBJ whole genome shotgun (WGS) entry which is preliminary data.</text>
</comment>
<evidence type="ECO:0000259" key="14">
    <source>
        <dbReference type="Pfam" id="PF07715"/>
    </source>
</evidence>
<evidence type="ECO:0000256" key="6">
    <source>
        <dbReference type="ARBA" id="ARBA00023077"/>
    </source>
</evidence>
<accession>A0ABW7G0W7</accession>
<evidence type="ECO:0000256" key="10">
    <source>
        <dbReference type="PROSITE-ProRule" id="PRU01360"/>
    </source>
</evidence>
<dbReference type="RefSeq" id="WP_394486207.1">
    <property type="nucleotide sequence ID" value="NZ_JBIGIA010000001.1"/>
</dbReference>
<evidence type="ECO:0000256" key="4">
    <source>
        <dbReference type="ARBA" id="ARBA00022452"/>
    </source>
</evidence>
<dbReference type="Gene3D" id="2.40.170.20">
    <property type="entry name" value="TonB-dependent receptor, beta-barrel domain"/>
    <property type="match status" value="1"/>
</dbReference>
<evidence type="ECO:0000256" key="5">
    <source>
        <dbReference type="ARBA" id="ARBA00022692"/>
    </source>
</evidence>
<name>A0ABW7G0W7_9BURK</name>